<dbReference type="Gene3D" id="1.20.1740.10">
    <property type="entry name" value="Amino acid/polyamine transporter I"/>
    <property type="match status" value="1"/>
</dbReference>
<name>A0ABY4RHP5_9BACL</name>
<keyword evidence="4" id="KW-0309">Germination</keyword>
<dbReference type="Pfam" id="PF03845">
    <property type="entry name" value="Spore_permease"/>
    <property type="match status" value="1"/>
</dbReference>
<dbReference type="PANTHER" id="PTHR34975:SF2">
    <property type="entry name" value="SPORE GERMINATION PROTEIN A2"/>
    <property type="match status" value="1"/>
</dbReference>
<dbReference type="PANTHER" id="PTHR34975">
    <property type="entry name" value="SPORE GERMINATION PROTEIN A2"/>
    <property type="match status" value="1"/>
</dbReference>
<gene>
    <name evidence="9" type="primary">yndE_1</name>
    <name evidence="9" type="ORF">SK3146_00103</name>
</gene>
<evidence type="ECO:0000256" key="4">
    <source>
        <dbReference type="ARBA" id="ARBA00022544"/>
    </source>
</evidence>
<feature type="transmembrane region" description="Helical" evidence="8">
    <location>
        <begin position="12"/>
        <end position="29"/>
    </location>
</feature>
<evidence type="ECO:0000313" key="10">
    <source>
        <dbReference type="Proteomes" id="UP001057134"/>
    </source>
</evidence>
<feature type="transmembrane region" description="Helical" evidence="8">
    <location>
        <begin position="81"/>
        <end position="106"/>
    </location>
</feature>
<dbReference type="NCBIfam" id="TIGR00912">
    <property type="entry name" value="2A0309"/>
    <property type="match status" value="1"/>
</dbReference>
<evidence type="ECO:0000256" key="5">
    <source>
        <dbReference type="ARBA" id="ARBA00022692"/>
    </source>
</evidence>
<keyword evidence="3" id="KW-0813">Transport</keyword>
<evidence type="ECO:0000256" key="6">
    <source>
        <dbReference type="ARBA" id="ARBA00022989"/>
    </source>
</evidence>
<protein>
    <submittedName>
        <fullName evidence="9">Spore germination protein YndE</fullName>
    </submittedName>
</protein>
<keyword evidence="6 8" id="KW-1133">Transmembrane helix</keyword>
<comment type="subcellular location">
    <subcellularLocation>
        <location evidence="1">Membrane</location>
        <topology evidence="1">Multi-pass membrane protein</topology>
    </subcellularLocation>
</comment>
<evidence type="ECO:0000256" key="3">
    <source>
        <dbReference type="ARBA" id="ARBA00022448"/>
    </source>
</evidence>
<feature type="transmembrane region" description="Helical" evidence="8">
    <location>
        <begin position="41"/>
        <end position="61"/>
    </location>
</feature>
<feature type="transmembrane region" description="Helical" evidence="8">
    <location>
        <begin position="216"/>
        <end position="241"/>
    </location>
</feature>
<dbReference type="Proteomes" id="UP001057134">
    <property type="component" value="Chromosome"/>
</dbReference>
<feature type="transmembrane region" description="Helical" evidence="8">
    <location>
        <begin position="147"/>
        <end position="164"/>
    </location>
</feature>
<evidence type="ECO:0000256" key="7">
    <source>
        <dbReference type="ARBA" id="ARBA00023136"/>
    </source>
</evidence>
<evidence type="ECO:0000313" key="9">
    <source>
        <dbReference type="EMBL" id="UQZ80947.1"/>
    </source>
</evidence>
<keyword evidence="10" id="KW-1185">Reference proteome</keyword>
<feature type="transmembrane region" description="Helical" evidence="8">
    <location>
        <begin position="306"/>
        <end position="322"/>
    </location>
</feature>
<reference evidence="9" key="2">
    <citation type="journal article" date="2021" name="J Anim Sci Technol">
        <title>Complete genome sequence of Paenibacillus konkukensis sp. nov. SK3146 as a potential probiotic strain.</title>
        <authorList>
            <person name="Jung H.I."/>
            <person name="Park S."/>
            <person name="Niu K.M."/>
            <person name="Lee S.W."/>
            <person name="Kothari D."/>
            <person name="Yi K.J."/>
            <person name="Kim S.K."/>
        </authorList>
    </citation>
    <scope>NUCLEOTIDE SEQUENCE</scope>
    <source>
        <strain evidence="9">SK3146</strain>
    </source>
</reference>
<keyword evidence="7 8" id="KW-0472">Membrane</keyword>
<dbReference type="RefSeq" id="WP_249863219.1">
    <property type="nucleotide sequence ID" value="NZ_CP027059.1"/>
</dbReference>
<organism evidence="9 10">
    <name type="scientific">Paenibacillus konkukensis</name>
    <dbReference type="NCBI Taxonomy" id="2020716"/>
    <lineage>
        <taxon>Bacteria</taxon>
        <taxon>Bacillati</taxon>
        <taxon>Bacillota</taxon>
        <taxon>Bacilli</taxon>
        <taxon>Bacillales</taxon>
        <taxon>Paenibacillaceae</taxon>
        <taxon>Paenibacillus</taxon>
    </lineage>
</organism>
<feature type="transmembrane region" description="Helical" evidence="8">
    <location>
        <begin position="184"/>
        <end position="204"/>
    </location>
</feature>
<comment type="similarity">
    <text evidence="2">Belongs to the amino acid-polyamine-organocation (APC) superfamily. Spore germination protein (SGP) (TC 2.A.3.9) family.</text>
</comment>
<reference evidence="9" key="1">
    <citation type="submission" date="2018-02" db="EMBL/GenBank/DDBJ databases">
        <authorList>
            <person name="Kim S.-K."/>
            <person name="Jung H.-I."/>
            <person name="Lee S.-W."/>
        </authorList>
    </citation>
    <scope>NUCLEOTIDE SEQUENCE</scope>
    <source>
        <strain evidence="9">SK3146</strain>
    </source>
</reference>
<proteinExistence type="inferred from homology"/>
<accession>A0ABY4RHP5</accession>
<evidence type="ECO:0000256" key="2">
    <source>
        <dbReference type="ARBA" id="ARBA00007998"/>
    </source>
</evidence>
<evidence type="ECO:0000256" key="8">
    <source>
        <dbReference type="SAM" id="Phobius"/>
    </source>
</evidence>
<feature type="transmembrane region" description="Helical" evidence="8">
    <location>
        <begin position="334"/>
        <end position="356"/>
    </location>
</feature>
<dbReference type="EMBL" id="CP027059">
    <property type="protein sequence ID" value="UQZ80947.1"/>
    <property type="molecule type" value="Genomic_DNA"/>
</dbReference>
<feature type="transmembrane region" description="Helical" evidence="8">
    <location>
        <begin position="118"/>
        <end position="135"/>
    </location>
</feature>
<feature type="transmembrane region" description="Helical" evidence="8">
    <location>
        <begin position="276"/>
        <end position="299"/>
    </location>
</feature>
<evidence type="ECO:0000256" key="1">
    <source>
        <dbReference type="ARBA" id="ARBA00004141"/>
    </source>
</evidence>
<dbReference type="InterPro" id="IPR004761">
    <property type="entry name" value="Spore_GerAB"/>
</dbReference>
<keyword evidence="5 8" id="KW-0812">Transmembrane</keyword>
<sequence length="363" mass="39948">MVIKDKITSSQMGCLLFSIMVGVGILSLPQAVSSKAGVDGWIAIILGGMLAAGSALLMAKLGGRFPEKSLIEYGPLLIGNIFGKLLCILFIVYFLAFVSIVVRISADVTKLFLLDNTPVEVIILSTFLTSIYVIQHGINPIARFNQFVQPIAVMLLITVLFLTYSDSDLGNNLPVLGEGIEPVLRSLPTTFFSFLGFEVSLFLLPFMKNPKQAGKTIIVSFSVVVVIYVFIMITCVSVLGAKEVAYVNYPTLAIAKNIELPGSFVERLESVMMLSWIPFALTTMVLYHYSASFVAARLLGLQEHRVVSLLFIPFVFLLAVLPRNVLQVDAWSQIVGMSGMLLNILSPIGLWLGYAWNKRRRRL</sequence>